<dbReference type="AlphaFoldDB" id="H0EZT8"/>
<accession>H0EZT8</accession>
<dbReference type="PATRIC" id="fig|477184.5.peg.30"/>
<protein>
    <submittedName>
        <fullName evidence="1">Uncharacterized protein</fullName>
    </submittedName>
</protein>
<comment type="caution">
    <text evidence="1">The sequence shown here is derived from an EMBL/GenBank/DDBJ whole genome shotgun (WGS) entry which is preliminary data.</text>
</comment>
<dbReference type="STRING" id="477184.KYC_00145"/>
<gene>
    <name evidence="1" type="ORF">KYC_00145</name>
</gene>
<sequence length="58" mass="6773">MDNYLNLENLFFFIILQPFLPVQELCVGKKLKLDKILDLAENPCLFNLPPQHVHKLPP</sequence>
<dbReference type="EMBL" id="AGUF01000001">
    <property type="protein sequence ID" value="EHK68354.1"/>
    <property type="molecule type" value="Genomic_DNA"/>
</dbReference>
<evidence type="ECO:0000313" key="2">
    <source>
        <dbReference type="Proteomes" id="UP000003113"/>
    </source>
</evidence>
<reference evidence="1 2" key="1">
    <citation type="journal article" date="2012" name="J. Bacteriol.">
        <title>Genome sequence of the highly efficient arsenite-oxidizing bacterium Achromobacter arsenitoxydans SY8.</title>
        <authorList>
            <person name="Li X."/>
            <person name="Hu Y."/>
            <person name="Gong J."/>
            <person name="Lin Y."/>
            <person name="Johnstone L."/>
            <person name="Rensing C."/>
            <person name="Wang G."/>
        </authorList>
    </citation>
    <scope>NUCLEOTIDE SEQUENCE [LARGE SCALE GENOMIC DNA]</scope>
    <source>
        <strain evidence="1 2">SY8</strain>
    </source>
</reference>
<organism evidence="1 2">
    <name type="scientific">Achromobacter arsenitoxydans SY8</name>
    <dbReference type="NCBI Taxonomy" id="477184"/>
    <lineage>
        <taxon>Bacteria</taxon>
        <taxon>Pseudomonadati</taxon>
        <taxon>Pseudomonadota</taxon>
        <taxon>Betaproteobacteria</taxon>
        <taxon>Burkholderiales</taxon>
        <taxon>Alcaligenaceae</taxon>
        <taxon>Achromobacter</taxon>
    </lineage>
</organism>
<proteinExistence type="predicted"/>
<keyword evidence="2" id="KW-1185">Reference proteome</keyword>
<dbReference type="Proteomes" id="UP000003113">
    <property type="component" value="Unassembled WGS sequence"/>
</dbReference>
<evidence type="ECO:0000313" key="1">
    <source>
        <dbReference type="EMBL" id="EHK68354.1"/>
    </source>
</evidence>
<name>H0EZT8_9BURK</name>